<evidence type="ECO:0000256" key="5">
    <source>
        <dbReference type="ARBA" id="ARBA00022806"/>
    </source>
</evidence>
<evidence type="ECO:0000313" key="12">
    <source>
        <dbReference type="EMBL" id="ARW61326.1"/>
    </source>
</evidence>
<evidence type="ECO:0000256" key="6">
    <source>
        <dbReference type="ARBA" id="ARBA00022840"/>
    </source>
</evidence>
<dbReference type="GO" id="GO:0005829">
    <property type="term" value="C:cytosol"/>
    <property type="evidence" value="ECO:0007669"/>
    <property type="project" value="TreeGrafter"/>
</dbReference>
<dbReference type="RefSeq" id="YP_009392764.1">
    <property type="nucleotide sequence ID" value="NC_035264.1"/>
</dbReference>
<dbReference type="PANTHER" id="PTHR30153:SF2">
    <property type="entry name" value="REPLICATIVE DNA HELICASE"/>
    <property type="match status" value="1"/>
</dbReference>
<geneLocation type="chloroplast" evidence="12"/>
<protein>
    <recommendedName>
        <fullName evidence="9">DNA 5'-3' helicase</fullName>
        <ecNumber evidence="9">5.6.2.3</ecNumber>
    </recommendedName>
</protein>
<evidence type="ECO:0000256" key="8">
    <source>
        <dbReference type="ARBA" id="ARBA00023235"/>
    </source>
</evidence>
<dbReference type="PANTHER" id="PTHR30153">
    <property type="entry name" value="REPLICATIVE DNA HELICASE DNAB"/>
    <property type="match status" value="1"/>
</dbReference>
<dbReference type="GO" id="GO:0003677">
    <property type="term" value="F:DNA binding"/>
    <property type="evidence" value="ECO:0007669"/>
    <property type="project" value="UniProtKB-KW"/>
</dbReference>
<evidence type="ECO:0000256" key="4">
    <source>
        <dbReference type="ARBA" id="ARBA00022801"/>
    </source>
</evidence>
<dbReference type="Gene3D" id="1.10.860.10">
    <property type="entry name" value="DNAb Helicase, Chain A"/>
    <property type="match status" value="1"/>
</dbReference>
<reference evidence="12" key="1">
    <citation type="journal article" date="2017" name="J. Phycol.">
        <title>Analysis of chloroplast genomes and a supermatrix inform reclassification of the Rhodomelaceae (Rhodophyta).</title>
        <authorList>
            <person name="Diaz-Tapia P."/>
            <person name="Maggs C.A."/>
            <person name="West J.A."/>
            <person name="Verbruggen H."/>
        </authorList>
    </citation>
    <scope>NUCLEOTIDE SEQUENCE</scope>
    <source>
        <strain evidence="12">JW3079</strain>
    </source>
</reference>
<organism evidence="12">
    <name type="scientific">Bostrychia tenella</name>
    <dbReference type="NCBI Taxonomy" id="324755"/>
    <lineage>
        <taxon>Eukaryota</taxon>
        <taxon>Rhodophyta</taxon>
        <taxon>Florideophyceae</taxon>
        <taxon>Rhodymeniophycidae</taxon>
        <taxon>Ceramiales</taxon>
        <taxon>Rhodomelaceae</taxon>
        <taxon>Bostrychia</taxon>
    </lineage>
</organism>
<gene>
    <name evidence="12" type="primary">dnaB</name>
</gene>
<comment type="similarity">
    <text evidence="1">Belongs to the helicase family. DnaB subfamily.</text>
</comment>
<comment type="catalytic activity">
    <reaction evidence="10">
        <text>ATP + H2O = ADP + phosphate + H(+)</text>
        <dbReference type="Rhea" id="RHEA:13065"/>
        <dbReference type="ChEBI" id="CHEBI:15377"/>
        <dbReference type="ChEBI" id="CHEBI:15378"/>
        <dbReference type="ChEBI" id="CHEBI:30616"/>
        <dbReference type="ChEBI" id="CHEBI:43474"/>
        <dbReference type="ChEBI" id="CHEBI:456216"/>
        <dbReference type="EC" id="5.6.2.3"/>
    </reaction>
</comment>
<keyword evidence="4" id="KW-0378">Hydrolase</keyword>
<evidence type="ECO:0000256" key="7">
    <source>
        <dbReference type="ARBA" id="ARBA00023125"/>
    </source>
</evidence>
<dbReference type="GO" id="GO:0043139">
    <property type="term" value="F:5'-3' DNA helicase activity"/>
    <property type="evidence" value="ECO:0007669"/>
    <property type="project" value="UniProtKB-EC"/>
</dbReference>
<dbReference type="InterPro" id="IPR007693">
    <property type="entry name" value="DNA_helicase_DnaB-like_N"/>
</dbReference>
<dbReference type="GO" id="GO:0005524">
    <property type="term" value="F:ATP binding"/>
    <property type="evidence" value="ECO:0007669"/>
    <property type="project" value="UniProtKB-KW"/>
</dbReference>
<evidence type="ECO:0000256" key="2">
    <source>
        <dbReference type="ARBA" id="ARBA00022705"/>
    </source>
</evidence>
<dbReference type="EC" id="5.6.2.3" evidence="9"/>
<dbReference type="SUPFAM" id="SSF48024">
    <property type="entry name" value="N-terminal domain of DnaB helicase"/>
    <property type="match status" value="1"/>
</dbReference>
<feature type="domain" description="SF4 helicase" evidence="11">
    <location>
        <begin position="550"/>
        <end position="610"/>
    </location>
</feature>
<keyword evidence="3" id="KW-0547">Nucleotide-binding</keyword>
<keyword evidence="2" id="KW-0235">DNA replication</keyword>
<dbReference type="PROSITE" id="PS51199">
    <property type="entry name" value="SF4_HELICASE"/>
    <property type="match status" value="2"/>
</dbReference>
<keyword evidence="6" id="KW-0067">ATP-binding</keyword>
<evidence type="ECO:0000259" key="11">
    <source>
        <dbReference type="PROSITE" id="PS51199"/>
    </source>
</evidence>
<evidence type="ECO:0000256" key="1">
    <source>
        <dbReference type="ARBA" id="ARBA00008428"/>
    </source>
</evidence>
<dbReference type="InterPro" id="IPR007694">
    <property type="entry name" value="DNA_helicase_DnaB-like_C"/>
</dbReference>
<dbReference type="SUPFAM" id="SSF52540">
    <property type="entry name" value="P-loop containing nucleoside triphosphate hydrolases"/>
    <property type="match status" value="1"/>
</dbReference>
<keyword evidence="7" id="KW-0238">DNA-binding</keyword>
<dbReference type="GO" id="GO:0006260">
    <property type="term" value="P:DNA replication"/>
    <property type="evidence" value="ECO:0007669"/>
    <property type="project" value="UniProtKB-KW"/>
</dbReference>
<dbReference type="AlphaFoldDB" id="A0A1Z1M5Q5"/>
<evidence type="ECO:0000256" key="10">
    <source>
        <dbReference type="ARBA" id="ARBA00048954"/>
    </source>
</evidence>
<dbReference type="GO" id="GO:0016787">
    <property type="term" value="F:hydrolase activity"/>
    <property type="evidence" value="ECO:0007669"/>
    <property type="project" value="UniProtKB-KW"/>
</dbReference>
<evidence type="ECO:0000256" key="9">
    <source>
        <dbReference type="ARBA" id="ARBA00044969"/>
    </source>
</evidence>
<keyword evidence="12" id="KW-0934">Plastid</keyword>
<dbReference type="EMBL" id="MF101417">
    <property type="protein sequence ID" value="ARW61326.1"/>
    <property type="molecule type" value="Genomic_DNA"/>
</dbReference>
<dbReference type="InterPro" id="IPR016136">
    <property type="entry name" value="DNA_helicase_N/primase_C"/>
</dbReference>
<accession>A0A1Z1M5Q5</accession>
<feature type="domain" description="SF4 helicase" evidence="11">
    <location>
        <begin position="190"/>
        <end position="399"/>
    </location>
</feature>
<keyword evidence="12" id="KW-0150">Chloroplast</keyword>
<proteinExistence type="inferred from homology"/>
<sequence>MYHLYKHPLLPQNYIAEELLLGVILIYPNIFSNIVPFIKKEYFFLESHQIIYINLLNIHKYKKLNIIELLYKLESNKVLYTVGGLSKITNMMKQSQIFIFSSHINNYIEELIELVNSSYIKRLVIQYGHNIMKLGYTSQSSKNNLYNKALSYLNFTKVEINENEENMINFKDLISEKLLQIKYHKTDSLIPKKQKLIKSGFIDLDKITSGLPNGDLIIVAGRPSMGKTSFAINIAYNNFSKERLSICIFSLETPSKQILNKFISIGSQIPINNHNYISRLNPKQWRSITNICYRLLDNNIYINDNVNMEINYIDYVAKNLKKKDHNIQLIIIDYLQLIQLNKNNNKTYNRNQELSYITRKLKLLAQFLKLPVIVLSQLNRNIETRSERKPLLSDLKEGGCIDYTDNIKLSSLLNNDINLVNLKIIHQSLIKTETISNNKTTKKYTHKKLKKEIYISPKYIFKCEVGKKILSLTNNHKYLSQDSWIRTYKILNCTKINCIEKNYKDQLKLNKKISINYINQVKFSIYSKSYDINTENHFNFVSKQTILHNSIEQDADIVMILYYSSEENVELKDKRILDIIICKNRNGPTGSCKIAFIPTTTVFQSASKKQI</sequence>
<dbReference type="InterPro" id="IPR036185">
    <property type="entry name" value="DNA_heli_DnaB-like_N_sf"/>
</dbReference>
<dbReference type="GeneID" id="33354348"/>
<name>A0A1Z1M5Q5_9FLOR</name>
<dbReference type="Pfam" id="PF00772">
    <property type="entry name" value="DnaB"/>
    <property type="match status" value="1"/>
</dbReference>
<dbReference type="InterPro" id="IPR027417">
    <property type="entry name" value="P-loop_NTPase"/>
</dbReference>
<dbReference type="Gene3D" id="3.40.50.300">
    <property type="entry name" value="P-loop containing nucleotide triphosphate hydrolases"/>
    <property type="match status" value="2"/>
</dbReference>
<keyword evidence="8" id="KW-0413">Isomerase</keyword>
<dbReference type="Pfam" id="PF03796">
    <property type="entry name" value="DnaB_C"/>
    <property type="match status" value="1"/>
</dbReference>
<evidence type="ECO:0000256" key="3">
    <source>
        <dbReference type="ARBA" id="ARBA00022741"/>
    </source>
</evidence>
<keyword evidence="5 12" id="KW-0347">Helicase</keyword>